<feature type="compositionally biased region" description="Acidic residues" evidence="1">
    <location>
        <begin position="19"/>
        <end position="29"/>
    </location>
</feature>
<evidence type="ECO:0000313" key="3">
    <source>
        <dbReference type="Proteomes" id="UP000242519"/>
    </source>
</evidence>
<accession>A0A218ZGW8</accession>
<evidence type="ECO:0000313" key="2">
    <source>
        <dbReference type="EMBL" id="OWP06803.1"/>
    </source>
</evidence>
<comment type="caution">
    <text evidence="2">The sequence shown here is derived from an EMBL/GenBank/DDBJ whole genome shotgun (WGS) entry which is preliminary data.</text>
</comment>
<feature type="region of interest" description="Disordered" evidence="1">
    <location>
        <begin position="1"/>
        <end position="29"/>
    </location>
</feature>
<evidence type="ECO:0000256" key="1">
    <source>
        <dbReference type="SAM" id="MobiDB-lite"/>
    </source>
</evidence>
<dbReference type="EMBL" id="MZNU01000034">
    <property type="protein sequence ID" value="OWP06803.1"/>
    <property type="molecule type" value="Genomic_DNA"/>
</dbReference>
<dbReference type="AlphaFoldDB" id="A0A218ZGW8"/>
<keyword evidence="3" id="KW-1185">Reference proteome</keyword>
<reference evidence="2 3" key="1">
    <citation type="submission" date="2017-04" db="EMBL/GenBank/DDBJ databases">
        <title>Draft genome sequence of Marssonina coronaria NL1: causal agent of apple blotch.</title>
        <authorList>
            <person name="Cheng Q."/>
        </authorList>
    </citation>
    <scope>NUCLEOTIDE SEQUENCE [LARGE SCALE GENOMIC DNA]</scope>
    <source>
        <strain evidence="2 3">NL1</strain>
    </source>
</reference>
<proteinExistence type="predicted"/>
<dbReference type="Proteomes" id="UP000242519">
    <property type="component" value="Unassembled WGS sequence"/>
</dbReference>
<sequence>MEAPDAKDEIIGTDRHEEGDSDQSGDETDIEVPKRWDCLHEWVAHDPAFFPRAGLECHACFRHIKISDRSKSMAAEAADGSGGLILPSPAASMDGAETEHGTVFIESKIAWELV</sequence>
<organism evidence="2 3">
    <name type="scientific">Diplocarpon coronariae</name>
    <dbReference type="NCBI Taxonomy" id="2795749"/>
    <lineage>
        <taxon>Eukaryota</taxon>
        <taxon>Fungi</taxon>
        <taxon>Dikarya</taxon>
        <taxon>Ascomycota</taxon>
        <taxon>Pezizomycotina</taxon>
        <taxon>Leotiomycetes</taxon>
        <taxon>Helotiales</taxon>
        <taxon>Drepanopezizaceae</taxon>
        <taxon>Diplocarpon</taxon>
    </lineage>
</organism>
<dbReference type="InParanoid" id="A0A218ZGW8"/>
<protein>
    <submittedName>
        <fullName evidence="2">Uncharacterized protein</fullName>
    </submittedName>
</protein>
<name>A0A218ZGW8_9HELO</name>
<gene>
    <name evidence="2" type="ORF">B2J93_8860</name>
</gene>
<feature type="compositionally biased region" description="Basic and acidic residues" evidence="1">
    <location>
        <begin position="1"/>
        <end position="18"/>
    </location>
</feature>